<feature type="region of interest" description="Disordered" evidence="1">
    <location>
        <begin position="1"/>
        <end position="39"/>
    </location>
</feature>
<sequence>MGDDTNNWQAPEVTPLTEADGSPSNPEARIRNGVVASVS</sequence>
<accession>A0A6J7L0V3</accession>
<dbReference type="EMBL" id="CAFBNF010000277">
    <property type="protein sequence ID" value="CAB4960009.1"/>
    <property type="molecule type" value="Genomic_DNA"/>
</dbReference>
<organism evidence="2">
    <name type="scientific">freshwater metagenome</name>
    <dbReference type="NCBI Taxonomy" id="449393"/>
    <lineage>
        <taxon>unclassified sequences</taxon>
        <taxon>metagenomes</taxon>
        <taxon>ecological metagenomes</taxon>
    </lineage>
</organism>
<proteinExistence type="predicted"/>
<protein>
    <submittedName>
        <fullName evidence="2">Unannotated protein</fullName>
    </submittedName>
</protein>
<evidence type="ECO:0000256" key="1">
    <source>
        <dbReference type="SAM" id="MobiDB-lite"/>
    </source>
</evidence>
<name>A0A6J7L0V3_9ZZZZ</name>
<gene>
    <name evidence="2" type="ORF">UFOPK3773_01929</name>
</gene>
<reference evidence="2" key="1">
    <citation type="submission" date="2020-05" db="EMBL/GenBank/DDBJ databases">
        <authorList>
            <person name="Chiriac C."/>
            <person name="Salcher M."/>
            <person name="Ghai R."/>
            <person name="Kavagutti S V."/>
        </authorList>
    </citation>
    <scope>NUCLEOTIDE SEQUENCE</scope>
</reference>
<dbReference type="AlphaFoldDB" id="A0A6J7L0V3"/>
<evidence type="ECO:0000313" key="2">
    <source>
        <dbReference type="EMBL" id="CAB4960009.1"/>
    </source>
</evidence>